<dbReference type="PANTHER" id="PTHR48154:SF1">
    <property type="entry name" value="PROTEIN, PUTATIVE-RELATED"/>
    <property type="match status" value="1"/>
</dbReference>
<organism evidence="2 3">
    <name type="scientific">Mucuna pruriens</name>
    <name type="common">Velvet bean</name>
    <name type="synonym">Dolichos pruriens</name>
    <dbReference type="NCBI Taxonomy" id="157652"/>
    <lineage>
        <taxon>Eukaryota</taxon>
        <taxon>Viridiplantae</taxon>
        <taxon>Streptophyta</taxon>
        <taxon>Embryophyta</taxon>
        <taxon>Tracheophyta</taxon>
        <taxon>Spermatophyta</taxon>
        <taxon>Magnoliopsida</taxon>
        <taxon>eudicotyledons</taxon>
        <taxon>Gunneridae</taxon>
        <taxon>Pentapetalae</taxon>
        <taxon>rosids</taxon>
        <taxon>fabids</taxon>
        <taxon>Fabales</taxon>
        <taxon>Fabaceae</taxon>
        <taxon>Papilionoideae</taxon>
        <taxon>50 kb inversion clade</taxon>
        <taxon>NPAAA clade</taxon>
        <taxon>indigoferoid/millettioid clade</taxon>
        <taxon>Phaseoleae</taxon>
        <taxon>Mucuna</taxon>
    </lineage>
</organism>
<gene>
    <name evidence="2" type="ORF">CR513_50410</name>
</gene>
<sequence length="189" mass="22059">MHCIAYLTTRNFRNLHSETCCYNRNLCYILTKTPNLQSLRLWRSCLKGQWCRTFEGRYGNLLSLLEIEVQPTALSALTQYYDPPLRCFTFKDFQLAPTLEENGLEGLLKASIEERLHQLQREGDWPAFMDVYRLLVYGIVLFSQIEDHIDLAVVDAFLAKRDRGENPFIAVLANTYYTLDYCHERTGES</sequence>
<feature type="non-terminal residue" evidence="2">
    <location>
        <position position="1"/>
    </location>
</feature>
<evidence type="ECO:0000313" key="2">
    <source>
        <dbReference type="EMBL" id="RDX70352.1"/>
    </source>
</evidence>
<reference evidence="2" key="1">
    <citation type="submission" date="2018-05" db="EMBL/GenBank/DDBJ databases">
        <title>Draft genome of Mucuna pruriens seed.</title>
        <authorList>
            <person name="Nnadi N.E."/>
            <person name="Vos R."/>
            <person name="Hasami M.H."/>
            <person name="Devisetty U.K."/>
            <person name="Aguiy J.C."/>
        </authorList>
    </citation>
    <scope>NUCLEOTIDE SEQUENCE [LARGE SCALE GENOMIC DNA]</scope>
    <source>
        <strain evidence="2">JCA_2017</strain>
    </source>
</reference>
<protein>
    <recommendedName>
        <fullName evidence="1">DUF7745 domain-containing protein</fullName>
    </recommendedName>
</protein>
<dbReference type="PANTHER" id="PTHR48154">
    <property type="entry name" value="PROTEIN, PUTATIVE-RELATED"/>
    <property type="match status" value="1"/>
</dbReference>
<dbReference type="OrthoDB" id="1743443at2759"/>
<dbReference type="Pfam" id="PF24924">
    <property type="entry name" value="DUF7745"/>
    <property type="match status" value="1"/>
</dbReference>
<dbReference type="AlphaFoldDB" id="A0A371EWE4"/>
<accession>A0A371EWE4</accession>
<feature type="domain" description="DUF7745" evidence="1">
    <location>
        <begin position="45"/>
        <end position="101"/>
    </location>
</feature>
<evidence type="ECO:0000259" key="1">
    <source>
        <dbReference type="Pfam" id="PF24924"/>
    </source>
</evidence>
<dbReference type="EMBL" id="QJKJ01011739">
    <property type="protein sequence ID" value="RDX70352.1"/>
    <property type="molecule type" value="Genomic_DNA"/>
</dbReference>
<dbReference type="Proteomes" id="UP000257109">
    <property type="component" value="Unassembled WGS sequence"/>
</dbReference>
<evidence type="ECO:0000313" key="3">
    <source>
        <dbReference type="Proteomes" id="UP000257109"/>
    </source>
</evidence>
<name>A0A371EWE4_MUCPR</name>
<dbReference type="InterPro" id="IPR056647">
    <property type="entry name" value="DUF7745"/>
</dbReference>
<keyword evidence="3" id="KW-1185">Reference proteome</keyword>
<proteinExistence type="predicted"/>
<comment type="caution">
    <text evidence="2">The sequence shown here is derived from an EMBL/GenBank/DDBJ whole genome shotgun (WGS) entry which is preliminary data.</text>
</comment>